<dbReference type="Gene3D" id="3.40.1190.10">
    <property type="entry name" value="Mur-like, catalytic domain"/>
    <property type="match status" value="1"/>
</dbReference>
<evidence type="ECO:0000259" key="1">
    <source>
        <dbReference type="Pfam" id="PF02875"/>
    </source>
</evidence>
<dbReference type="InterPro" id="IPR036615">
    <property type="entry name" value="Mur_ligase_C_dom_sf"/>
</dbReference>
<dbReference type="InterPro" id="IPR050061">
    <property type="entry name" value="MurCDEF_pg_biosynth"/>
</dbReference>
<dbReference type="Pfam" id="PF08245">
    <property type="entry name" value="Mur_ligase_M"/>
    <property type="match status" value="1"/>
</dbReference>
<accession>A0A1F5ESM2</accession>
<dbReference type="InterPro" id="IPR004101">
    <property type="entry name" value="Mur_ligase_C"/>
</dbReference>
<comment type="caution">
    <text evidence="3">The sequence shown here is derived from an EMBL/GenBank/DDBJ whole genome shotgun (WGS) entry which is preliminary data.</text>
</comment>
<dbReference type="SUPFAM" id="SSF53244">
    <property type="entry name" value="MurD-like peptide ligases, peptide-binding domain"/>
    <property type="match status" value="1"/>
</dbReference>
<dbReference type="Pfam" id="PF02875">
    <property type="entry name" value="Mur_ligase_C"/>
    <property type="match status" value="1"/>
</dbReference>
<dbReference type="SUPFAM" id="SSF53623">
    <property type="entry name" value="MurD-like peptide ligases, catalytic domain"/>
    <property type="match status" value="1"/>
</dbReference>
<feature type="domain" description="Mur ligase C-terminal" evidence="1">
    <location>
        <begin position="205"/>
        <end position="336"/>
    </location>
</feature>
<dbReference type="InterPro" id="IPR036565">
    <property type="entry name" value="Mur-like_cat_sf"/>
</dbReference>
<sequence length="349" mass="39574">MVMAKKLNIRTISYPQSLGDVSENKYTIAVSGTHGKTTTTAMLADILRDGYLDPTVVVGSLLKRGKTNFIHGKSKFFIAEACEYKRSFLQLQPNVLVITNIDFDHLDYFKNLVDIQRAFRELVSKMGERDYVVCNPNDKMIAPALSKCVSKIIDYTTQGATGLKLKIPGKHNIQNALACLAVANILGINHSDAIKSLNNFEGTWRRFELKGQTKKRTLIYDDYAHNPTEIQATLEGARELFKNKKITVIFQPHLYSRTKIFLNDFSRSFGSVDRVIVLPIYAAREQEDPEINSKMLASGIKKYNKETYYIEYEQIMNEFNSDMFGSEDVIITMGAGDVYKVGEKILFKK</sequence>
<organism evidence="3 4">
    <name type="scientific">Candidatus Campbellbacteria bacterium RIFCSPLOWO2_02_FULL_35_11</name>
    <dbReference type="NCBI Taxonomy" id="1797581"/>
    <lineage>
        <taxon>Bacteria</taxon>
        <taxon>Candidatus Campbelliibacteriota</taxon>
    </lineage>
</organism>
<evidence type="ECO:0000313" key="3">
    <source>
        <dbReference type="EMBL" id="OGD70164.1"/>
    </source>
</evidence>
<protein>
    <recommendedName>
        <fullName evidence="5">UDP-N-acetylmuramate--L-alanine ligase</fullName>
    </recommendedName>
</protein>
<reference evidence="3 4" key="1">
    <citation type="journal article" date="2016" name="Nat. Commun.">
        <title>Thousands of microbial genomes shed light on interconnected biogeochemical processes in an aquifer system.</title>
        <authorList>
            <person name="Anantharaman K."/>
            <person name="Brown C.T."/>
            <person name="Hug L.A."/>
            <person name="Sharon I."/>
            <person name="Castelle C.J."/>
            <person name="Probst A.J."/>
            <person name="Thomas B.C."/>
            <person name="Singh A."/>
            <person name="Wilkins M.J."/>
            <person name="Karaoz U."/>
            <person name="Brodie E.L."/>
            <person name="Williams K.H."/>
            <person name="Hubbard S.S."/>
            <person name="Banfield J.F."/>
        </authorList>
    </citation>
    <scope>NUCLEOTIDE SEQUENCE [LARGE SCALE GENOMIC DNA]</scope>
</reference>
<dbReference type="PANTHER" id="PTHR43445">
    <property type="entry name" value="UDP-N-ACETYLMURAMATE--L-ALANINE LIGASE-RELATED"/>
    <property type="match status" value="1"/>
</dbReference>
<gene>
    <name evidence="3" type="ORF">A3I18_02305</name>
</gene>
<dbReference type="PANTHER" id="PTHR43445:SF3">
    <property type="entry name" value="UDP-N-ACETYLMURAMATE--L-ALANINE LIGASE"/>
    <property type="match status" value="1"/>
</dbReference>
<evidence type="ECO:0000259" key="2">
    <source>
        <dbReference type="Pfam" id="PF08245"/>
    </source>
</evidence>
<name>A0A1F5ESM2_9BACT</name>
<dbReference type="Gene3D" id="3.90.190.20">
    <property type="entry name" value="Mur ligase, C-terminal domain"/>
    <property type="match status" value="1"/>
</dbReference>
<proteinExistence type="predicted"/>
<dbReference type="GO" id="GO:0005524">
    <property type="term" value="F:ATP binding"/>
    <property type="evidence" value="ECO:0007669"/>
    <property type="project" value="InterPro"/>
</dbReference>
<dbReference type="EMBL" id="MFAD01000023">
    <property type="protein sequence ID" value="OGD70164.1"/>
    <property type="molecule type" value="Genomic_DNA"/>
</dbReference>
<evidence type="ECO:0008006" key="5">
    <source>
        <dbReference type="Google" id="ProtNLM"/>
    </source>
</evidence>
<dbReference type="AlphaFoldDB" id="A0A1F5ESM2"/>
<dbReference type="InterPro" id="IPR013221">
    <property type="entry name" value="Mur_ligase_cen"/>
</dbReference>
<dbReference type="GO" id="GO:0016881">
    <property type="term" value="F:acid-amino acid ligase activity"/>
    <property type="evidence" value="ECO:0007669"/>
    <property type="project" value="InterPro"/>
</dbReference>
<dbReference type="Proteomes" id="UP000186545">
    <property type="component" value="Unassembled WGS sequence"/>
</dbReference>
<evidence type="ECO:0000313" key="4">
    <source>
        <dbReference type="Proteomes" id="UP000186545"/>
    </source>
</evidence>
<feature type="domain" description="Mur ligase central" evidence="2">
    <location>
        <begin position="30"/>
        <end position="158"/>
    </location>
</feature>